<dbReference type="SMART" id="SM00822">
    <property type="entry name" value="PKS_KR"/>
    <property type="match status" value="1"/>
</dbReference>
<dbReference type="OrthoDB" id="5371740at2759"/>
<dbReference type="EMBL" id="JAPQKR010000012">
    <property type="protein sequence ID" value="KAJ5204318.1"/>
    <property type="molecule type" value="Genomic_DNA"/>
</dbReference>
<protein>
    <recommendedName>
        <fullName evidence="3">Ketoreductase domain-containing protein</fullName>
    </recommendedName>
</protein>
<evidence type="ECO:0000313" key="4">
    <source>
        <dbReference type="EMBL" id="KAJ5204318.1"/>
    </source>
</evidence>
<accession>A0A9W9SZW9</accession>
<organism evidence="4 5">
    <name type="scientific">Penicillium cinerascens</name>
    <dbReference type="NCBI Taxonomy" id="70096"/>
    <lineage>
        <taxon>Eukaryota</taxon>
        <taxon>Fungi</taxon>
        <taxon>Dikarya</taxon>
        <taxon>Ascomycota</taxon>
        <taxon>Pezizomycotina</taxon>
        <taxon>Eurotiomycetes</taxon>
        <taxon>Eurotiomycetidae</taxon>
        <taxon>Eurotiales</taxon>
        <taxon>Aspergillaceae</taxon>
        <taxon>Penicillium</taxon>
    </lineage>
</organism>
<dbReference type="Pfam" id="PF00106">
    <property type="entry name" value="adh_short"/>
    <property type="match status" value="1"/>
</dbReference>
<evidence type="ECO:0000313" key="5">
    <source>
        <dbReference type="Proteomes" id="UP001150904"/>
    </source>
</evidence>
<evidence type="ECO:0000259" key="3">
    <source>
        <dbReference type="SMART" id="SM00822"/>
    </source>
</evidence>
<gene>
    <name evidence="4" type="ORF">N7498_005197</name>
</gene>
<dbReference type="InterPro" id="IPR036291">
    <property type="entry name" value="NAD(P)-bd_dom_sf"/>
</dbReference>
<feature type="domain" description="Ketoreductase" evidence="3">
    <location>
        <begin position="17"/>
        <end position="226"/>
    </location>
</feature>
<dbReference type="PRINTS" id="PR00081">
    <property type="entry name" value="GDHRDH"/>
</dbReference>
<evidence type="ECO:0000256" key="2">
    <source>
        <dbReference type="ARBA" id="ARBA00023002"/>
    </source>
</evidence>
<dbReference type="PANTHER" id="PTHR43180">
    <property type="entry name" value="3-OXOACYL-(ACYL-CARRIER-PROTEIN) REDUCTASE (AFU_ORTHOLOGUE AFUA_6G11210)"/>
    <property type="match status" value="1"/>
</dbReference>
<name>A0A9W9SZW9_9EURO</name>
<comment type="similarity">
    <text evidence="1">Belongs to the short-chain dehydrogenases/reductases (SDR) family.</text>
</comment>
<evidence type="ECO:0000256" key="1">
    <source>
        <dbReference type="ARBA" id="ARBA00006484"/>
    </source>
</evidence>
<dbReference type="GeneID" id="83179560"/>
<dbReference type="InterPro" id="IPR002347">
    <property type="entry name" value="SDR_fam"/>
</dbReference>
<dbReference type="AlphaFoldDB" id="A0A9W9SZW9"/>
<dbReference type="Proteomes" id="UP001150904">
    <property type="component" value="Unassembled WGS sequence"/>
</dbReference>
<comment type="caution">
    <text evidence="4">The sequence shown here is derived from an EMBL/GenBank/DDBJ whole genome shotgun (WGS) entry which is preliminary data.</text>
</comment>
<dbReference type="GO" id="GO:0016491">
    <property type="term" value="F:oxidoreductase activity"/>
    <property type="evidence" value="ECO:0007669"/>
    <property type="project" value="UniProtKB-KW"/>
</dbReference>
<sequence length="303" mass="32772">MAQVQIDNQILTEAANKTVLITGAARGIGAATAKLFNQHGANVVIADLARFRNVAEELITELAHPERAIFVPGDIVHWAQLAACFKTTLTRFGSIDIVVANTGIMESTPTLDLTPDEEGNLQENREAERVIDVNLKGTLNTLRLALFYLGSSSDQPSKSILLVASTSSYFGGTGVTAYVTSKHGVLGLLRASQSKAKEQGVRVNAVAPFLTPTHITAGFAQQWREKGLEENTPERVAEAIASVALDREREGDCVMVAGKYLREMESSRAELLSTWIGADVADFMGRAMQFFVSIGGYVLPKKY</sequence>
<dbReference type="PANTHER" id="PTHR43180:SF11">
    <property type="entry name" value="NAD(P)-BINDING PROTEIN"/>
    <property type="match status" value="1"/>
</dbReference>
<keyword evidence="2" id="KW-0560">Oxidoreductase</keyword>
<reference evidence="4" key="1">
    <citation type="submission" date="2022-12" db="EMBL/GenBank/DDBJ databases">
        <authorList>
            <person name="Petersen C."/>
        </authorList>
    </citation>
    <scope>NUCLEOTIDE SEQUENCE</scope>
    <source>
        <strain evidence="4">IBT 15544</strain>
    </source>
</reference>
<dbReference type="RefSeq" id="XP_058308797.1">
    <property type="nucleotide sequence ID" value="XM_058452259.1"/>
</dbReference>
<dbReference type="Gene3D" id="3.40.50.720">
    <property type="entry name" value="NAD(P)-binding Rossmann-like Domain"/>
    <property type="match status" value="1"/>
</dbReference>
<dbReference type="InterPro" id="IPR057326">
    <property type="entry name" value="KR_dom"/>
</dbReference>
<reference evidence="4" key="2">
    <citation type="journal article" date="2023" name="IMA Fungus">
        <title>Comparative genomic study of the Penicillium genus elucidates a diverse pangenome and 15 lateral gene transfer events.</title>
        <authorList>
            <person name="Petersen C."/>
            <person name="Sorensen T."/>
            <person name="Nielsen M.R."/>
            <person name="Sondergaard T.E."/>
            <person name="Sorensen J.L."/>
            <person name="Fitzpatrick D.A."/>
            <person name="Frisvad J.C."/>
            <person name="Nielsen K.L."/>
        </authorList>
    </citation>
    <scope>NUCLEOTIDE SEQUENCE</scope>
    <source>
        <strain evidence="4">IBT 15544</strain>
    </source>
</reference>
<proteinExistence type="inferred from homology"/>
<keyword evidence="5" id="KW-1185">Reference proteome</keyword>
<dbReference type="SUPFAM" id="SSF51735">
    <property type="entry name" value="NAD(P)-binding Rossmann-fold domains"/>
    <property type="match status" value="1"/>
</dbReference>